<proteinExistence type="predicted"/>
<feature type="transmembrane region" description="Helical" evidence="2">
    <location>
        <begin position="384"/>
        <end position="406"/>
    </location>
</feature>
<feature type="transmembrane region" description="Helical" evidence="2">
    <location>
        <begin position="426"/>
        <end position="444"/>
    </location>
</feature>
<evidence type="ECO:0000256" key="2">
    <source>
        <dbReference type="SAM" id="Phobius"/>
    </source>
</evidence>
<name>A0A6M5YRU6_9BACT</name>
<keyword evidence="2" id="KW-0472">Membrane</keyword>
<reference evidence="4" key="1">
    <citation type="submission" date="2020-05" db="EMBL/GenBank/DDBJ databases">
        <title>Frigoriglobus tundricola gen. nov., sp. nov., a psychrotolerant cellulolytic planctomycete of the family Gemmataceae with two divergent copies of 16S rRNA gene.</title>
        <authorList>
            <person name="Kulichevskaya I.S."/>
            <person name="Ivanova A.A."/>
            <person name="Naumoff D.G."/>
            <person name="Beletsky A.V."/>
            <person name="Rijpstra W.I.C."/>
            <person name="Sinninghe Damste J.S."/>
            <person name="Mardanov A.V."/>
            <person name="Ravin N.V."/>
            <person name="Dedysh S.N."/>
        </authorList>
    </citation>
    <scope>NUCLEOTIDE SEQUENCE [LARGE SCALE GENOMIC DNA]</scope>
    <source>
        <strain evidence="4">PL17</strain>
    </source>
</reference>
<dbReference type="KEGG" id="ftj:FTUN_4334"/>
<dbReference type="PANTHER" id="PTHR45725:SF1">
    <property type="entry name" value="DISHEVELLED ASSOCIATED ACTIVATOR OF MORPHOGENESIS, ISOFORM D"/>
    <property type="match status" value="1"/>
</dbReference>
<feature type="transmembrane region" description="Helical" evidence="2">
    <location>
        <begin position="450"/>
        <end position="475"/>
    </location>
</feature>
<organism evidence="3 4">
    <name type="scientific">Frigoriglobus tundricola</name>
    <dbReference type="NCBI Taxonomy" id="2774151"/>
    <lineage>
        <taxon>Bacteria</taxon>
        <taxon>Pseudomonadati</taxon>
        <taxon>Planctomycetota</taxon>
        <taxon>Planctomycetia</taxon>
        <taxon>Gemmatales</taxon>
        <taxon>Gemmataceae</taxon>
        <taxon>Frigoriglobus</taxon>
    </lineage>
</organism>
<sequence>MNLLVAWKKVLLFGAFGAVGCLAGWLVGEPYLFVAGEVAARAGAKGAPSLISRPTSADPPPLTRDFLDRLKAVNPPPPPRDFLDRLKAAGAKSGDVQISLIWYDTNDLDLHCVDPDGFEIFWKPDHRRSRSGGELDVDRNAGCQDPIAEPVENIYWAKGTAPSGTYSVYLNFYQQCPRGPTESDYKINVLHGGERQEFKGTIRKDRTDTGPKRLIYKFQLEPKIEVFAPDTFQLAPGTSLRVPVAVRREFFQGKVEVRAERLPASVTAEPLVLQPNQSEGELVFKATDATIPGETRIKIVAAGEGVSYSVDPTLVVPRSQFSLWAVISTGVWTALLALGLCLALLAGQNRYLGKAPFASGRVPLALVVLGALAAGFVSGSVGQVLYFVFLAIGIAKLGFLVGWVLLGGLLGRGVSAFIPNLDGTKAALAGLGGGLLGAVAFWALSAAAEWIGRFGGAALLGFCIGLMVAVVEAAFRRAWLEVRFSEREIITVNLGPEPVKVGGDARASTVWARGAAAIALRYWIRDGKVYCEDVPAKREAAVTNGDTRTAGGVTVVVRTGGSPAPVRDRPPPGPAPQPPPIPGPPPAAPAPRATAALPGPVPARPAEPEYDDLPMPMGPPALTRPATPSILDLDDSPVATARPAVPAPAPKPVPPARSAPPPPKPPVPTAAKPVAPPAPKPPGPAPATAPKPGTPDSCPTCGRKAPDQSGERYCMVCDRTF</sequence>
<dbReference type="EMBL" id="CP053452">
    <property type="protein sequence ID" value="QJW96775.1"/>
    <property type="molecule type" value="Genomic_DNA"/>
</dbReference>
<feature type="region of interest" description="Disordered" evidence="1">
    <location>
        <begin position="551"/>
        <end position="713"/>
    </location>
</feature>
<dbReference type="InterPro" id="IPR051425">
    <property type="entry name" value="Formin_Homology"/>
</dbReference>
<evidence type="ECO:0000256" key="1">
    <source>
        <dbReference type="SAM" id="MobiDB-lite"/>
    </source>
</evidence>
<gene>
    <name evidence="3" type="ORF">FTUN_4334</name>
</gene>
<feature type="compositionally biased region" description="Pro residues" evidence="1">
    <location>
        <begin position="645"/>
        <end position="693"/>
    </location>
</feature>
<feature type="compositionally biased region" description="Pro residues" evidence="1">
    <location>
        <begin position="571"/>
        <end position="589"/>
    </location>
</feature>
<feature type="compositionally biased region" description="Low complexity" evidence="1">
    <location>
        <begin position="551"/>
        <end position="565"/>
    </location>
</feature>
<protein>
    <submittedName>
        <fullName evidence="3">Uncharacterized protein</fullName>
    </submittedName>
</protein>
<keyword evidence="4" id="KW-1185">Reference proteome</keyword>
<dbReference type="AlphaFoldDB" id="A0A6M5YRU6"/>
<dbReference type="PANTHER" id="PTHR45725">
    <property type="entry name" value="FORMIN HOMOLOGY 2 FAMILY MEMBER"/>
    <property type="match status" value="1"/>
</dbReference>
<keyword evidence="2" id="KW-1133">Transmembrane helix</keyword>
<feature type="transmembrane region" description="Helical" evidence="2">
    <location>
        <begin position="321"/>
        <end position="346"/>
    </location>
</feature>
<evidence type="ECO:0000313" key="3">
    <source>
        <dbReference type="EMBL" id="QJW96775.1"/>
    </source>
</evidence>
<dbReference type="RefSeq" id="WP_171472294.1">
    <property type="nucleotide sequence ID" value="NZ_CP053452.2"/>
</dbReference>
<evidence type="ECO:0000313" key="4">
    <source>
        <dbReference type="Proteomes" id="UP000503447"/>
    </source>
</evidence>
<keyword evidence="2" id="KW-0812">Transmembrane</keyword>
<dbReference type="Proteomes" id="UP000503447">
    <property type="component" value="Chromosome"/>
</dbReference>
<feature type="transmembrane region" description="Helical" evidence="2">
    <location>
        <begin position="358"/>
        <end position="378"/>
    </location>
</feature>
<accession>A0A6M5YRU6</accession>